<comment type="caution">
    <text evidence="1">The sequence shown here is derived from an EMBL/GenBank/DDBJ whole genome shotgun (WGS) entry which is preliminary data.</text>
</comment>
<proteinExistence type="predicted"/>
<evidence type="ECO:0000313" key="3">
    <source>
        <dbReference type="Proteomes" id="UP000232323"/>
    </source>
</evidence>
<name>A0A250XD83_9CHLO</name>
<dbReference type="EMBL" id="BEGY01000060">
    <property type="protein sequence ID" value="GAX81047.1"/>
    <property type="molecule type" value="Genomic_DNA"/>
</dbReference>
<sequence length="151" mass="16777">MEAHPFSEVLVSGFVDNSHKLSPDCEEYRSPPASGKIYRQKSLLSEAISSCKSCPSLLRNLASQSSDVEGSVNYFQNEEEGDDDDGCVNNFIPDEFSKTSPTLKDIVSRPITISKTSREKADQMKRDILKRMLSAHEAAEMRRALTYIPGA</sequence>
<dbReference type="Proteomes" id="UP000232323">
    <property type="component" value="Unassembled WGS sequence"/>
</dbReference>
<keyword evidence="3" id="KW-1185">Reference proteome</keyword>
<gene>
    <name evidence="2" type="ORF">CEUSTIGMA_g13737.t1</name>
    <name evidence="1" type="ORF">CEUSTIGMA_g8482.t1</name>
</gene>
<accession>A0A250XD83</accession>
<reference evidence="1 3" key="1">
    <citation type="submission" date="2017-08" db="EMBL/GenBank/DDBJ databases">
        <title>Acidophilic green algal genome provides insights into adaptation to an acidic environment.</title>
        <authorList>
            <person name="Hirooka S."/>
            <person name="Hirose Y."/>
            <person name="Kanesaki Y."/>
            <person name="Higuchi S."/>
            <person name="Fujiwara T."/>
            <person name="Onuma R."/>
            <person name="Era A."/>
            <person name="Ohbayashi R."/>
            <person name="Uzuka A."/>
            <person name="Nozaki H."/>
            <person name="Yoshikawa H."/>
            <person name="Miyagishima S.Y."/>
        </authorList>
    </citation>
    <scope>NUCLEOTIDE SEQUENCE [LARGE SCALE GENOMIC DNA]</scope>
    <source>
        <strain evidence="1 3">NIES-2499</strain>
    </source>
</reference>
<dbReference type="AlphaFoldDB" id="A0A250XD83"/>
<organism evidence="1 3">
    <name type="scientific">Chlamydomonas eustigma</name>
    <dbReference type="NCBI Taxonomy" id="1157962"/>
    <lineage>
        <taxon>Eukaryota</taxon>
        <taxon>Viridiplantae</taxon>
        <taxon>Chlorophyta</taxon>
        <taxon>core chlorophytes</taxon>
        <taxon>Chlorophyceae</taxon>
        <taxon>CS clade</taxon>
        <taxon>Chlamydomonadales</taxon>
        <taxon>Chlamydomonadaceae</taxon>
        <taxon>Chlamydomonas</taxon>
    </lineage>
</organism>
<dbReference type="EMBL" id="BEGY01000272">
    <property type="protein sequence ID" value="GAX86325.1"/>
    <property type="molecule type" value="Genomic_DNA"/>
</dbReference>
<evidence type="ECO:0000313" key="2">
    <source>
        <dbReference type="EMBL" id="GAX86325.1"/>
    </source>
</evidence>
<evidence type="ECO:0000313" key="1">
    <source>
        <dbReference type="EMBL" id="GAX81047.1"/>
    </source>
</evidence>
<protein>
    <submittedName>
        <fullName evidence="1">Uncharacterized protein</fullName>
    </submittedName>
</protein>